<dbReference type="SUPFAM" id="SSF50965">
    <property type="entry name" value="Galactose oxidase, central domain"/>
    <property type="match status" value="1"/>
</dbReference>
<proteinExistence type="predicted"/>
<dbReference type="RefSeq" id="WP_347605454.1">
    <property type="nucleotide sequence ID" value="NZ_JBDPZC010000001.1"/>
</dbReference>
<evidence type="ECO:0000313" key="2">
    <source>
        <dbReference type="Proteomes" id="UP001462640"/>
    </source>
</evidence>
<reference evidence="1 2" key="1">
    <citation type="submission" date="2024-05" db="EMBL/GenBank/DDBJ databases">
        <title>Roseateles sp. 2.12 16S ribosomal RNA gene Genome sequencing and assembly.</title>
        <authorList>
            <person name="Woo H."/>
        </authorList>
    </citation>
    <scope>NUCLEOTIDE SEQUENCE [LARGE SCALE GENOMIC DNA]</scope>
    <source>
        <strain evidence="1 2">2.12</strain>
    </source>
</reference>
<sequence length="315" mass="34620">MSTIYKFDESYLKRAFDNRWVFDCAVIDRHAVSFILFSRVAKDDGNRVLCSVSFGANANLEGRKYTGFLFPLLGTAPNLGKTSVMLGRVKSVAVHGDAGDGMWPDIPRSDQGPLSSGPKNLSTIDGRLYVCGGWRHVCYLDDDQTWVSIRANLTDPPAEKVTDYGFDAIAGFNANDIYAVGGEGDVWRYDGKLWRQCAVPTNMLMESVCCAGDGNVYVGLQSGGLMRGREDSWEVIHEDRMSVPFKDIVWFQDRLWCTSEYGLWTLDAKGRLVDADVPPEVRACAGNLSAADGVMLLGGLGGAAICDGKAWHRLY</sequence>
<dbReference type="InterPro" id="IPR011043">
    <property type="entry name" value="Gal_Oxase/kelch_b-propeller"/>
</dbReference>
<protein>
    <submittedName>
        <fullName evidence="1">Uncharacterized protein</fullName>
    </submittedName>
</protein>
<dbReference type="EMBL" id="JBDPZC010000001">
    <property type="protein sequence ID" value="MEO3711539.1"/>
    <property type="molecule type" value="Genomic_DNA"/>
</dbReference>
<gene>
    <name evidence="1" type="ORF">ABDJ40_02025</name>
</gene>
<dbReference type="Proteomes" id="UP001462640">
    <property type="component" value="Unassembled WGS sequence"/>
</dbReference>
<comment type="caution">
    <text evidence="1">The sequence shown here is derived from an EMBL/GenBank/DDBJ whole genome shotgun (WGS) entry which is preliminary data.</text>
</comment>
<accession>A0ABV0G974</accession>
<organism evidence="1 2">
    <name type="scientific">Roseateles flavus</name>
    <dbReference type="NCBI Taxonomy" id="3149041"/>
    <lineage>
        <taxon>Bacteria</taxon>
        <taxon>Pseudomonadati</taxon>
        <taxon>Pseudomonadota</taxon>
        <taxon>Betaproteobacteria</taxon>
        <taxon>Burkholderiales</taxon>
        <taxon>Sphaerotilaceae</taxon>
        <taxon>Roseateles</taxon>
    </lineage>
</organism>
<evidence type="ECO:0000313" key="1">
    <source>
        <dbReference type="EMBL" id="MEO3711539.1"/>
    </source>
</evidence>
<keyword evidence="2" id="KW-1185">Reference proteome</keyword>
<name>A0ABV0G974_9BURK</name>